<evidence type="ECO:0000256" key="7">
    <source>
        <dbReference type="ARBA" id="ARBA00023136"/>
    </source>
</evidence>
<dbReference type="PANTHER" id="PTHR31686">
    <property type="match status" value="1"/>
</dbReference>
<dbReference type="AlphaFoldDB" id="A0AAU9D2X8"/>
<evidence type="ECO:0000256" key="3">
    <source>
        <dbReference type="ARBA" id="ARBA00022448"/>
    </source>
</evidence>
<dbReference type="GO" id="GO:0000319">
    <property type="term" value="F:sulfite transmembrane transporter activity"/>
    <property type="evidence" value="ECO:0007669"/>
    <property type="project" value="TreeGrafter"/>
</dbReference>
<reference evidence="9 10" key="1">
    <citation type="submission" date="2022-11" db="EMBL/GenBank/DDBJ databases">
        <title>Haliovirga abyssi gen. nov., sp. nov., a mesophilic fermentative bacterium isolated from the Iheya North hydrothermal field and the proposal of Haliovirgaceae fam. nov.</title>
        <authorList>
            <person name="Miyazaki U."/>
            <person name="Tame A."/>
            <person name="Miyazaki J."/>
            <person name="Takai K."/>
            <person name="Sawayama S."/>
            <person name="Kitajima M."/>
            <person name="Okamoto A."/>
            <person name="Nakagawa S."/>
        </authorList>
    </citation>
    <scope>NUCLEOTIDE SEQUENCE [LARGE SCALE GENOMIC DNA]</scope>
    <source>
        <strain evidence="9 10">IC12</strain>
    </source>
</reference>
<evidence type="ECO:0000256" key="1">
    <source>
        <dbReference type="ARBA" id="ARBA00004651"/>
    </source>
</evidence>
<protein>
    <submittedName>
        <fullName evidence="9">Transporter</fullName>
    </submittedName>
</protein>
<feature type="transmembrane region" description="Helical" evidence="8">
    <location>
        <begin position="293"/>
        <end position="312"/>
    </location>
</feature>
<evidence type="ECO:0000313" key="10">
    <source>
        <dbReference type="Proteomes" id="UP001321582"/>
    </source>
</evidence>
<dbReference type="Proteomes" id="UP001321582">
    <property type="component" value="Chromosome"/>
</dbReference>
<dbReference type="InterPro" id="IPR038665">
    <property type="entry name" value="Voltage-dep_anion_channel_sf"/>
</dbReference>
<keyword evidence="3" id="KW-0813">Transport</keyword>
<evidence type="ECO:0000256" key="4">
    <source>
        <dbReference type="ARBA" id="ARBA00022475"/>
    </source>
</evidence>
<gene>
    <name evidence="9" type="ORF">HLVA_09280</name>
</gene>
<dbReference type="InterPro" id="IPR004695">
    <property type="entry name" value="SLAC1/Mae1/Ssu1/TehA"/>
</dbReference>
<feature type="transmembrane region" description="Helical" evidence="8">
    <location>
        <begin position="149"/>
        <end position="169"/>
    </location>
</feature>
<feature type="transmembrane region" description="Helical" evidence="8">
    <location>
        <begin position="181"/>
        <end position="205"/>
    </location>
</feature>
<evidence type="ECO:0000313" key="9">
    <source>
        <dbReference type="EMBL" id="BDU50359.1"/>
    </source>
</evidence>
<feature type="transmembrane region" description="Helical" evidence="8">
    <location>
        <begin position="12"/>
        <end position="34"/>
    </location>
</feature>
<feature type="transmembrane region" description="Helical" evidence="8">
    <location>
        <begin position="113"/>
        <end position="137"/>
    </location>
</feature>
<feature type="transmembrane region" description="Helical" evidence="8">
    <location>
        <begin position="260"/>
        <end position="281"/>
    </location>
</feature>
<dbReference type="CDD" id="cd09321">
    <property type="entry name" value="TDT_like_3"/>
    <property type="match status" value="1"/>
</dbReference>
<evidence type="ECO:0000256" key="6">
    <source>
        <dbReference type="ARBA" id="ARBA00022989"/>
    </source>
</evidence>
<keyword evidence="5 8" id="KW-0812">Transmembrane</keyword>
<dbReference type="KEGG" id="haby:HLVA_09280"/>
<dbReference type="PANTHER" id="PTHR31686:SF1">
    <property type="entry name" value="SULFITE EFFLUX PUMP SSU1"/>
    <property type="match status" value="1"/>
</dbReference>
<dbReference type="Pfam" id="PF03595">
    <property type="entry name" value="SLAC1"/>
    <property type="match status" value="1"/>
</dbReference>
<dbReference type="RefSeq" id="WP_307905291.1">
    <property type="nucleotide sequence ID" value="NZ_AP027059.1"/>
</dbReference>
<accession>A0AAU9D2X8</accession>
<comment type="subcellular location">
    <subcellularLocation>
        <location evidence="1">Cell membrane</location>
        <topology evidence="1">Multi-pass membrane protein</topology>
    </subcellularLocation>
</comment>
<feature type="transmembrane region" description="Helical" evidence="8">
    <location>
        <begin position="318"/>
        <end position="339"/>
    </location>
</feature>
<keyword evidence="7 8" id="KW-0472">Membrane</keyword>
<keyword evidence="6 8" id="KW-1133">Transmembrane helix</keyword>
<dbReference type="Gene3D" id="1.50.10.150">
    <property type="entry name" value="Voltage-dependent anion channel"/>
    <property type="match status" value="1"/>
</dbReference>
<name>A0AAU9D2X8_9FUSO</name>
<dbReference type="InterPro" id="IPR051629">
    <property type="entry name" value="Sulfite_efflux_TDT"/>
</dbReference>
<keyword evidence="10" id="KW-1185">Reference proteome</keyword>
<organism evidence="9 10">
    <name type="scientific">Haliovirga abyssi</name>
    <dbReference type="NCBI Taxonomy" id="2996794"/>
    <lineage>
        <taxon>Bacteria</taxon>
        <taxon>Fusobacteriati</taxon>
        <taxon>Fusobacteriota</taxon>
        <taxon>Fusobacteriia</taxon>
        <taxon>Fusobacteriales</taxon>
        <taxon>Haliovirgaceae</taxon>
        <taxon>Haliovirga</taxon>
    </lineage>
</organism>
<evidence type="ECO:0000256" key="5">
    <source>
        <dbReference type="ARBA" id="ARBA00022692"/>
    </source>
</evidence>
<comment type="similarity">
    <text evidence="2">Belongs to the tellurite-resistance/dicarboxylate transporter (TDT) family.</text>
</comment>
<evidence type="ECO:0000256" key="8">
    <source>
        <dbReference type="SAM" id="Phobius"/>
    </source>
</evidence>
<dbReference type="EMBL" id="AP027059">
    <property type="protein sequence ID" value="BDU50359.1"/>
    <property type="molecule type" value="Genomic_DNA"/>
</dbReference>
<dbReference type="GO" id="GO:0005886">
    <property type="term" value="C:plasma membrane"/>
    <property type="evidence" value="ECO:0007669"/>
    <property type="project" value="UniProtKB-SubCell"/>
</dbReference>
<feature type="transmembrane region" description="Helical" evidence="8">
    <location>
        <begin position="82"/>
        <end position="101"/>
    </location>
</feature>
<proteinExistence type="inferred from homology"/>
<feature type="transmembrane region" description="Helical" evidence="8">
    <location>
        <begin position="217"/>
        <end position="240"/>
    </location>
</feature>
<sequence length="356" mass="39762">MEKKVIKNFSPSWFAVVMSTGIIPIDLCLAKSSVPFYSTLAKIFFVLSTLVFVALFIPWIIRFFTNMDEIKKDLRHPVLGSFFPTVAIATLILAIDFLRIGESFLGKELALKIALILFVIGTIGVFLFGFIILPLTYISDNINLQHANFGWFIPPVSHLIIAVVGLDLVPHYKNTVLGNNIFIISLIGAGIGMFLYLFVGAIVYHRYIYHEMPMPKLASTFFIGMSPTAILTIILVKLVAASKFVSYNINVGAISSVSKVLGIAFWGFSIWWFIISLIVLVHHIKSKQLPYALSWWAFIFPIGALGVSTGAINKLVHFKYFIYFLNGIDIVLLAMWLFIGIKTIKGIVNGTVFEAH</sequence>
<evidence type="ECO:0000256" key="2">
    <source>
        <dbReference type="ARBA" id="ARBA00008566"/>
    </source>
</evidence>
<keyword evidence="4" id="KW-1003">Cell membrane</keyword>
<feature type="transmembrane region" description="Helical" evidence="8">
    <location>
        <begin position="40"/>
        <end position="61"/>
    </location>
</feature>